<sequence length="546" mass="60404">MARDTVPAAEDVRRELADILASSDFEASERNRRFLAHIVEETLAGRAERIKAYSIATVVFGRGEDFDAQQDPIVRIEAARLRRALESYYLRHPPARAITISIPKGAYVPEFCGSLPEHAATAGPEVRIEEAAPLVLHLSTPRILVETFDQIGSSDGFPTLGRSLTLQLVAALTRFTEIFVYGFDTTEMLDHRSGALAIDYRLGGTIVISSDALRTDLLLQNAEDGRYVWAHSVERALETACEPSRVIGLCAEIAGHVARILALRDGILDSQARESAGDAPLHFAGYQKLLDFQDYWRTLDPDRFEPLRQDLEATIAGDPRFAAAHACLSMVYSNAARYGYTLAEIRDPPLERAMDLARRAIQLAPNSSRAYHARAVAEWFSGQPEASIATLQVARSLNPNDPELLAELGFRSAMRMDWSAAVPLIEEAYRRNPLQSGQYRMGLFFYHFAEGRFDKALQATAEIRAPGLGVVHAAAAAALVRMGRQKEALARLEEAERLSPALRPMLRADLAFRQIHPELVEKIVSAIQDVDPGWARGAGRGPRRSR</sequence>
<reference evidence="1" key="1">
    <citation type="submission" date="2023-02" db="EMBL/GenBank/DDBJ databases">
        <title>Description and genomic characterization of Salipiger bruguierae sp. nov., isolated from the sediment of mangrove plant Bruguiera sexangula.</title>
        <authorList>
            <person name="Long M."/>
        </authorList>
    </citation>
    <scope>NUCLEOTIDE SEQUENCE</scope>
    <source>
        <strain evidence="1">H15</strain>
    </source>
</reference>
<evidence type="ECO:0008006" key="2">
    <source>
        <dbReference type="Google" id="ProtNLM"/>
    </source>
</evidence>
<dbReference type="SUPFAM" id="SSF48452">
    <property type="entry name" value="TPR-like"/>
    <property type="match status" value="1"/>
</dbReference>
<dbReference type="InterPro" id="IPR011990">
    <property type="entry name" value="TPR-like_helical_dom_sf"/>
</dbReference>
<protein>
    <recommendedName>
        <fullName evidence="2">Tetratricopeptide repeat protein</fullName>
    </recommendedName>
</protein>
<dbReference type="EMBL" id="CP123384">
    <property type="protein sequence ID" value="XCC92957.1"/>
    <property type="molecule type" value="Genomic_DNA"/>
</dbReference>
<dbReference type="Gene3D" id="1.25.40.10">
    <property type="entry name" value="Tetratricopeptide repeat domain"/>
    <property type="match status" value="1"/>
</dbReference>
<dbReference type="AlphaFoldDB" id="A0AAU8AE12"/>
<name>A0AAU8AE12_9RHOB</name>
<accession>A0AAU8AE12</accession>
<gene>
    <name evidence="1" type="ORF">PVT71_10770</name>
</gene>
<dbReference type="RefSeq" id="WP_353471784.1">
    <property type="nucleotide sequence ID" value="NZ_CP123384.1"/>
</dbReference>
<organism evidence="1">
    <name type="scientific">Alloyangia sp. H15</name>
    <dbReference type="NCBI Taxonomy" id="3029062"/>
    <lineage>
        <taxon>Bacteria</taxon>
        <taxon>Pseudomonadati</taxon>
        <taxon>Pseudomonadota</taxon>
        <taxon>Alphaproteobacteria</taxon>
        <taxon>Rhodobacterales</taxon>
        <taxon>Roseobacteraceae</taxon>
        <taxon>Alloyangia</taxon>
    </lineage>
</organism>
<proteinExistence type="predicted"/>
<evidence type="ECO:0000313" key="1">
    <source>
        <dbReference type="EMBL" id="XCC92957.1"/>
    </source>
</evidence>